<gene>
    <name evidence="1" type="ORF">WH47_02993</name>
</gene>
<dbReference type="Proteomes" id="UP000053825">
    <property type="component" value="Unassembled WGS sequence"/>
</dbReference>
<dbReference type="AlphaFoldDB" id="A0A0L7QTD1"/>
<proteinExistence type="predicted"/>
<protein>
    <submittedName>
        <fullName evidence="1">Uncharacterized protein</fullName>
    </submittedName>
</protein>
<name>A0A0L7QTD1_9HYME</name>
<reference evidence="1 2" key="1">
    <citation type="submission" date="2015-07" db="EMBL/GenBank/DDBJ databases">
        <title>The genome of Habropoda laboriosa.</title>
        <authorList>
            <person name="Pan H."/>
            <person name="Kapheim K."/>
        </authorList>
    </citation>
    <scope>NUCLEOTIDE SEQUENCE [LARGE SCALE GENOMIC DNA]</scope>
    <source>
        <strain evidence="1">0110345459</strain>
    </source>
</reference>
<keyword evidence="2" id="KW-1185">Reference proteome</keyword>
<sequence>METSDRAKQWKRTYIDWQLQSLESFDAQRGLIGNRYGVHFGVPSCLRNSCRIKGECLGNRLPLVNLEALYLEERGQEGGFRS</sequence>
<organism evidence="1 2">
    <name type="scientific">Habropoda laboriosa</name>
    <dbReference type="NCBI Taxonomy" id="597456"/>
    <lineage>
        <taxon>Eukaryota</taxon>
        <taxon>Metazoa</taxon>
        <taxon>Ecdysozoa</taxon>
        <taxon>Arthropoda</taxon>
        <taxon>Hexapoda</taxon>
        <taxon>Insecta</taxon>
        <taxon>Pterygota</taxon>
        <taxon>Neoptera</taxon>
        <taxon>Endopterygota</taxon>
        <taxon>Hymenoptera</taxon>
        <taxon>Apocrita</taxon>
        <taxon>Aculeata</taxon>
        <taxon>Apoidea</taxon>
        <taxon>Anthophila</taxon>
        <taxon>Apidae</taxon>
        <taxon>Habropoda</taxon>
    </lineage>
</organism>
<evidence type="ECO:0000313" key="1">
    <source>
        <dbReference type="EMBL" id="KOC61736.1"/>
    </source>
</evidence>
<evidence type="ECO:0000313" key="2">
    <source>
        <dbReference type="Proteomes" id="UP000053825"/>
    </source>
</evidence>
<dbReference type="EMBL" id="KQ414755">
    <property type="protein sequence ID" value="KOC61736.1"/>
    <property type="molecule type" value="Genomic_DNA"/>
</dbReference>
<accession>A0A0L7QTD1</accession>